<evidence type="ECO:0000259" key="7">
    <source>
        <dbReference type="Pfam" id="PF12823"/>
    </source>
</evidence>
<dbReference type="Proteomes" id="UP000297762">
    <property type="component" value="Unassembled WGS sequence"/>
</dbReference>
<dbReference type="Pfam" id="PF12823">
    <property type="entry name" value="DUF3817"/>
    <property type="match status" value="1"/>
</dbReference>
<protein>
    <submittedName>
        <fullName evidence="8">DUF3817 domain-containing protein</fullName>
    </submittedName>
</protein>
<comment type="subcellular location">
    <subcellularLocation>
        <location evidence="1">Cell membrane</location>
        <topology evidence="1">Multi-pass membrane protein</topology>
    </subcellularLocation>
</comment>
<evidence type="ECO:0000313" key="8">
    <source>
        <dbReference type="EMBL" id="TGL64053.1"/>
    </source>
</evidence>
<dbReference type="AlphaFoldDB" id="A0A4R9KFK7"/>
<accession>A0A4R9KFK7</accession>
<evidence type="ECO:0000256" key="3">
    <source>
        <dbReference type="ARBA" id="ARBA00022692"/>
    </source>
</evidence>
<keyword evidence="9" id="KW-1185">Reference proteome</keyword>
<name>A0A4R9KFK7_9LEPT</name>
<dbReference type="NCBIfam" id="TIGR03954">
    <property type="entry name" value="integ_memb_HG"/>
    <property type="match status" value="1"/>
</dbReference>
<evidence type="ECO:0000313" key="9">
    <source>
        <dbReference type="Proteomes" id="UP000297762"/>
    </source>
</evidence>
<evidence type="ECO:0000256" key="5">
    <source>
        <dbReference type="ARBA" id="ARBA00023136"/>
    </source>
</evidence>
<organism evidence="8 9">
    <name type="scientific">Leptospira sarikeiensis</name>
    <dbReference type="NCBI Taxonomy" id="2484943"/>
    <lineage>
        <taxon>Bacteria</taxon>
        <taxon>Pseudomonadati</taxon>
        <taxon>Spirochaetota</taxon>
        <taxon>Spirochaetia</taxon>
        <taxon>Leptospirales</taxon>
        <taxon>Leptospiraceae</taxon>
        <taxon>Leptospira</taxon>
    </lineage>
</organism>
<reference evidence="8" key="1">
    <citation type="journal article" date="2019" name="PLoS Negl. Trop. Dis.">
        <title>Revisiting the worldwide diversity of Leptospira species in the environment.</title>
        <authorList>
            <person name="Vincent A.T."/>
            <person name="Schiettekatte O."/>
            <person name="Bourhy P."/>
            <person name="Veyrier F.J."/>
            <person name="Picardeau M."/>
        </authorList>
    </citation>
    <scope>NUCLEOTIDE SEQUENCE [LARGE SCALE GENOMIC DNA]</scope>
    <source>
        <strain evidence="8">201702455</strain>
    </source>
</reference>
<evidence type="ECO:0000256" key="6">
    <source>
        <dbReference type="SAM" id="Phobius"/>
    </source>
</evidence>
<keyword evidence="4 6" id="KW-1133">Transmembrane helix</keyword>
<dbReference type="PANTHER" id="PTHR40077:SF1">
    <property type="entry name" value="MEMBRANE PROTEIN"/>
    <property type="match status" value="1"/>
</dbReference>
<dbReference type="OrthoDB" id="1121311at2"/>
<dbReference type="PANTHER" id="PTHR40077">
    <property type="entry name" value="MEMBRANE PROTEIN-RELATED"/>
    <property type="match status" value="1"/>
</dbReference>
<dbReference type="RefSeq" id="WP_135648102.1">
    <property type="nucleotide sequence ID" value="NZ_RQGF01000009.1"/>
</dbReference>
<dbReference type="InterPro" id="IPR023845">
    <property type="entry name" value="DUF3817_TM"/>
</dbReference>
<keyword evidence="2" id="KW-1003">Cell membrane</keyword>
<sequence>MKFLTTDLGRLRLVGFFEGTSLLILIFLGMPLKYGFGTPELVQLMGPIHGGLFLLFLLQTFHYSIADSWSFKERTWKVAVACALPFGTFYVDRTILRNLPEKG</sequence>
<evidence type="ECO:0000256" key="1">
    <source>
        <dbReference type="ARBA" id="ARBA00004651"/>
    </source>
</evidence>
<comment type="caution">
    <text evidence="8">The sequence shown here is derived from an EMBL/GenBank/DDBJ whole genome shotgun (WGS) entry which is preliminary data.</text>
</comment>
<keyword evidence="5 6" id="KW-0472">Membrane</keyword>
<evidence type="ECO:0000256" key="2">
    <source>
        <dbReference type="ARBA" id="ARBA00022475"/>
    </source>
</evidence>
<feature type="transmembrane region" description="Helical" evidence="6">
    <location>
        <begin position="12"/>
        <end position="32"/>
    </location>
</feature>
<keyword evidence="3 6" id="KW-0812">Transmembrane</keyword>
<gene>
    <name evidence="8" type="ORF">EHQ64_03405</name>
</gene>
<feature type="domain" description="DUF3817" evidence="7">
    <location>
        <begin position="9"/>
        <end position="96"/>
    </location>
</feature>
<dbReference type="GO" id="GO:0005886">
    <property type="term" value="C:plasma membrane"/>
    <property type="evidence" value="ECO:0007669"/>
    <property type="project" value="UniProtKB-SubCell"/>
</dbReference>
<evidence type="ECO:0000256" key="4">
    <source>
        <dbReference type="ARBA" id="ARBA00022989"/>
    </source>
</evidence>
<feature type="transmembrane region" description="Helical" evidence="6">
    <location>
        <begin position="44"/>
        <end position="65"/>
    </location>
</feature>
<proteinExistence type="predicted"/>
<dbReference type="EMBL" id="RQGF01000009">
    <property type="protein sequence ID" value="TGL64053.1"/>
    <property type="molecule type" value="Genomic_DNA"/>
</dbReference>